<protein>
    <submittedName>
        <fullName evidence="1">Uncharacterized protein</fullName>
    </submittedName>
</protein>
<comment type="caution">
    <text evidence="1">The sequence shown here is derived from an EMBL/GenBank/DDBJ whole genome shotgun (WGS) entry which is preliminary data.</text>
</comment>
<accession>A0A9D4QEJ4</accession>
<sequence length="141" mass="16350">MACQARPAIVFMKNIFRWFTLRDTSNKVQRIHQRFPDSLHFDTFDDDRLELLNVTFPLYIEELKKNSTSPHTALKKEPRLEKPLRTLQEAAVSVIVYSGLLNCPQSDRLHLQDLARLICLKFIRPLLVNCASAADKIDIDK</sequence>
<name>A0A9D4QEJ4_RHISA</name>
<proteinExistence type="predicted"/>
<organism evidence="1 2">
    <name type="scientific">Rhipicephalus sanguineus</name>
    <name type="common">Brown dog tick</name>
    <name type="synonym">Ixodes sanguineus</name>
    <dbReference type="NCBI Taxonomy" id="34632"/>
    <lineage>
        <taxon>Eukaryota</taxon>
        <taxon>Metazoa</taxon>
        <taxon>Ecdysozoa</taxon>
        <taxon>Arthropoda</taxon>
        <taxon>Chelicerata</taxon>
        <taxon>Arachnida</taxon>
        <taxon>Acari</taxon>
        <taxon>Parasitiformes</taxon>
        <taxon>Ixodida</taxon>
        <taxon>Ixodoidea</taxon>
        <taxon>Ixodidae</taxon>
        <taxon>Rhipicephalinae</taxon>
        <taxon>Rhipicephalus</taxon>
        <taxon>Rhipicephalus</taxon>
    </lineage>
</organism>
<keyword evidence="2" id="KW-1185">Reference proteome</keyword>
<gene>
    <name evidence="1" type="ORF">HPB52_019993</name>
</gene>
<evidence type="ECO:0000313" key="1">
    <source>
        <dbReference type="EMBL" id="KAH7976816.1"/>
    </source>
</evidence>
<reference evidence="1" key="2">
    <citation type="submission" date="2021-09" db="EMBL/GenBank/DDBJ databases">
        <authorList>
            <person name="Jia N."/>
            <person name="Wang J."/>
            <person name="Shi W."/>
            <person name="Du L."/>
            <person name="Sun Y."/>
            <person name="Zhan W."/>
            <person name="Jiang J."/>
            <person name="Wang Q."/>
            <person name="Zhang B."/>
            <person name="Ji P."/>
            <person name="Sakyi L.B."/>
            <person name="Cui X."/>
            <person name="Yuan T."/>
            <person name="Jiang B."/>
            <person name="Yang W."/>
            <person name="Lam T.T.-Y."/>
            <person name="Chang Q."/>
            <person name="Ding S."/>
            <person name="Wang X."/>
            <person name="Zhu J."/>
            <person name="Ruan X."/>
            <person name="Zhao L."/>
            <person name="Wei J."/>
            <person name="Que T."/>
            <person name="Du C."/>
            <person name="Cheng J."/>
            <person name="Dai P."/>
            <person name="Han X."/>
            <person name="Huang E."/>
            <person name="Gao Y."/>
            <person name="Liu J."/>
            <person name="Shao H."/>
            <person name="Ye R."/>
            <person name="Li L."/>
            <person name="Wei W."/>
            <person name="Wang X."/>
            <person name="Wang C."/>
            <person name="Huo Q."/>
            <person name="Li W."/>
            <person name="Guo W."/>
            <person name="Chen H."/>
            <person name="Chen S."/>
            <person name="Zhou L."/>
            <person name="Zhou L."/>
            <person name="Ni X."/>
            <person name="Tian J."/>
            <person name="Zhou Y."/>
            <person name="Sheng Y."/>
            <person name="Liu T."/>
            <person name="Pan Y."/>
            <person name="Xia L."/>
            <person name="Li J."/>
            <person name="Zhao F."/>
            <person name="Cao W."/>
        </authorList>
    </citation>
    <scope>NUCLEOTIDE SEQUENCE</scope>
    <source>
        <strain evidence="1">Rsan-2018</strain>
        <tissue evidence="1">Larvae</tissue>
    </source>
</reference>
<dbReference type="EMBL" id="JABSTV010001246">
    <property type="protein sequence ID" value="KAH7976816.1"/>
    <property type="molecule type" value="Genomic_DNA"/>
</dbReference>
<evidence type="ECO:0000313" key="2">
    <source>
        <dbReference type="Proteomes" id="UP000821837"/>
    </source>
</evidence>
<dbReference type="AlphaFoldDB" id="A0A9D4QEJ4"/>
<reference evidence="1" key="1">
    <citation type="journal article" date="2020" name="Cell">
        <title>Large-Scale Comparative Analyses of Tick Genomes Elucidate Their Genetic Diversity and Vector Capacities.</title>
        <authorList>
            <consortium name="Tick Genome and Microbiome Consortium (TIGMIC)"/>
            <person name="Jia N."/>
            <person name="Wang J."/>
            <person name="Shi W."/>
            <person name="Du L."/>
            <person name="Sun Y."/>
            <person name="Zhan W."/>
            <person name="Jiang J.F."/>
            <person name="Wang Q."/>
            <person name="Zhang B."/>
            <person name="Ji P."/>
            <person name="Bell-Sakyi L."/>
            <person name="Cui X.M."/>
            <person name="Yuan T.T."/>
            <person name="Jiang B.G."/>
            <person name="Yang W.F."/>
            <person name="Lam T.T."/>
            <person name="Chang Q.C."/>
            <person name="Ding S.J."/>
            <person name="Wang X.J."/>
            <person name="Zhu J.G."/>
            <person name="Ruan X.D."/>
            <person name="Zhao L."/>
            <person name="Wei J.T."/>
            <person name="Ye R.Z."/>
            <person name="Que T.C."/>
            <person name="Du C.H."/>
            <person name="Zhou Y.H."/>
            <person name="Cheng J.X."/>
            <person name="Dai P.F."/>
            <person name="Guo W.B."/>
            <person name="Han X.H."/>
            <person name="Huang E.J."/>
            <person name="Li L.F."/>
            <person name="Wei W."/>
            <person name="Gao Y.C."/>
            <person name="Liu J.Z."/>
            <person name="Shao H.Z."/>
            <person name="Wang X."/>
            <person name="Wang C.C."/>
            <person name="Yang T.C."/>
            <person name="Huo Q.B."/>
            <person name="Li W."/>
            <person name="Chen H.Y."/>
            <person name="Chen S.E."/>
            <person name="Zhou L.G."/>
            <person name="Ni X.B."/>
            <person name="Tian J.H."/>
            <person name="Sheng Y."/>
            <person name="Liu T."/>
            <person name="Pan Y.S."/>
            <person name="Xia L.Y."/>
            <person name="Li J."/>
            <person name="Zhao F."/>
            <person name="Cao W.C."/>
        </authorList>
    </citation>
    <scope>NUCLEOTIDE SEQUENCE</scope>
    <source>
        <strain evidence="1">Rsan-2018</strain>
    </source>
</reference>
<dbReference type="Proteomes" id="UP000821837">
    <property type="component" value="Chromosome 10"/>
</dbReference>